<keyword evidence="3" id="KW-0539">Nucleus</keyword>
<name>A0A3P3Y463_PLABS</name>
<sequence>MSDCELDILYDAAAYKRIKRAPLRAEARSNDIYVRRGTSRVNSLRMLGRRARRLLFDDKVDVVRIYGIGAAIPTAIDVALDLQRTHTGITLRPVTSSVTVHDEFDPRRPDLEPVTLTRIISQICIEVSRVS</sequence>
<dbReference type="GO" id="GO:0001682">
    <property type="term" value="P:tRNA 5'-leader removal"/>
    <property type="evidence" value="ECO:0007669"/>
    <property type="project" value="InterPro"/>
</dbReference>
<dbReference type="GO" id="GO:0000172">
    <property type="term" value="C:ribonuclease MRP complex"/>
    <property type="evidence" value="ECO:0007669"/>
    <property type="project" value="InterPro"/>
</dbReference>
<dbReference type="GO" id="GO:0005655">
    <property type="term" value="C:nucleolar ribonuclease P complex"/>
    <property type="evidence" value="ECO:0007669"/>
    <property type="project" value="InterPro"/>
</dbReference>
<dbReference type="GO" id="GO:0003676">
    <property type="term" value="F:nucleic acid binding"/>
    <property type="evidence" value="ECO:0007669"/>
    <property type="project" value="InterPro"/>
</dbReference>
<dbReference type="Pfam" id="PF12328">
    <property type="entry name" value="Rpp20"/>
    <property type="match status" value="1"/>
</dbReference>
<reference evidence="4 5" key="1">
    <citation type="submission" date="2018-03" db="EMBL/GenBank/DDBJ databases">
        <authorList>
            <person name="Fogelqvist J."/>
        </authorList>
    </citation>
    <scope>NUCLEOTIDE SEQUENCE [LARGE SCALE GENOMIC DNA]</scope>
</reference>
<dbReference type="PANTHER" id="PTHR15314:SF1">
    <property type="entry name" value="RIBONUCLEASE P PROTEIN SUBUNIT P20"/>
    <property type="match status" value="1"/>
</dbReference>
<dbReference type="AlphaFoldDB" id="A0A3P3Y463"/>
<dbReference type="EMBL" id="OVEO01000003">
    <property type="protein sequence ID" value="SPQ94972.1"/>
    <property type="molecule type" value="Genomic_DNA"/>
</dbReference>
<keyword evidence="4" id="KW-0496">Mitochondrion</keyword>
<gene>
    <name evidence="4" type="ORF">PLBR_LOCUS2187</name>
</gene>
<protein>
    <submittedName>
        <fullName evidence="4">Uncharacterized protein</fullName>
    </submittedName>
</protein>
<organism evidence="4 5">
    <name type="scientific">Plasmodiophora brassicae</name>
    <name type="common">Clubroot disease agent</name>
    <dbReference type="NCBI Taxonomy" id="37360"/>
    <lineage>
        <taxon>Eukaryota</taxon>
        <taxon>Sar</taxon>
        <taxon>Rhizaria</taxon>
        <taxon>Endomyxa</taxon>
        <taxon>Phytomyxea</taxon>
        <taxon>Plasmodiophorida</taxon>
        <taxon>Plasmodiophoridae</taxon>
        <taxon>Plasmodiophora</taxon>
    </lineage>
</organism>
<dbReference type="SUPFAM" id="SSF82704">
    <property type="entry name" value="AlbA-like"/>
    <property type="match status" value="1"/>
</dbReference>
<keyword evidence="2" id="KW-0819">tRNA processing</keyword>
<evidence type="ECO:0000313" key="5">
    <source>
        <dbReference type="Proteomes" id="UP000290189"/>
    </source>
</evidence>
<proteinExistence type="predicted"/>
<comment type="subcellular location">
    <subcellularLocation>
        <location evidence="1">Nucleus</location>
        <location evidence="1">Nucleolus</location>
    </subcellularLocation>
</comment>
<dbReference type="InterPro" id="IPR014612">
    <property type="entry name" value="Pop7/Rpp20"/>
</dbReference>
<dbReference type="InterPro" id="IPR036882">
    <property type="entry name" value="Alba-like_dom_sf"/>
</dbReference>
<evidence type="ECO:0000256" key="3">
    <source>
        <dbReference type="ARBA" id="ARBA00023242"/>
    </source>
</evidence>
<accession>A0A3P3Y463</accession>
<evidence type="ECO:0000313" key="4">
    <source>
        <dbReference type="EMBL" id="SPQ94972.1"/>
    </source>
</evidence>
<dbReference type="PANTHER" id="PTHR15314">
    <property type="entry name" value="RIBONUCLEASE P PROTEIN SUBUNIT P20"/>
    <property type="match status" value="1"/>
</dbReference>
<geneLocation type="mitochondrion" evidence="4"/>
<dbReference type="Gene3D" id="3.30.110.20">
    <property type="entry name" value="Alba-like domain"/>
    <property type="match status" value="1"/>
</dbReference>
<evidence type="ECO:0000256" key="1">
    <source>
        <dbReference type="ARBA" id="ARBA00004604"/>
    </source>
</evidence>
<dbReference type="Proteomes" id="UP000290189">
    <property type="component" value="Unassembled WGS sequence"/>
</dbReference>
<evidence type="ECO:0000256" key="2">
    <source>
        <dbReference type="ARBA" id="ARBA00022694"/>
    </source>
</evidence>